<feature type="active site" description="Charge relay system" evidence="4 5">
    <location>
        <position position="214"/>
    </location>
</feature>
<dbReference type="InterPro" id="IPR015500">
    <property type="entry name" value="Peptidase_S8_subtilisin-rel"/>
</dbReference>
<dbReference type="InterPro" id="IPR045051">
    <property type="entry name" value="SBT"/>
</dbReference>
<dbReference type="GO" id="GO:0006508">
    <property type="term" value="P:proteolysis"/>
    <property type="evidence" value="ECO:0007669"/>
    <property type="project" value="UniProtKB-KW"/>
</dbReference>
<dbReference type="CDD" id="cd04852">
    <property type="entry name" value="Peptidases_S8_3"/>
    <property type="match status" value="1"/>
</dbReference>
<evidence type="ECO:0000256" key="4">
    <source>
        <dbReference type="PIRSR" id="PIRSR615500-1"/>
    </source>
</evidence>
<dbReference type="InterPro" id="IPR023828">
    <property type="entry name" value="Peptidase_S8_Ser-AS"/>
</dbReference>
<dbReference type="InterPro" id="IPR041469">
    <property type="entry name" value="Subtilisin-like_FN3"/>
</dbReference>
<reference evidence="10 11" key="2">
    <citation type="submission" date="2020-03" db="EMBL/GenBank/DDBJ databases">
        <authorList>
            <person name="Ichikawa N."/>
            <person name="Kimura A."/>
            <person name="Kitahashi Y."/>
            <person name="Uohara A."/>
        </authorList>
    </citation>
    <scope>NUCLEOTIDE SEQUENCE [LARGE SCALE GENOMIC DNA]</scope>
    <source>
        <strain evidence="10 11">NBRC 108639</strain>
    </source>
</reference>
<keyword evidence="6" id="KW-0732">Signal</keyword>
<dbReference type="EMBL" id="BLPF01000002">
    <property type="protein sequence ID" value="GFJ82210.1"/>
    <property type="molecule type" value="Genomic_DNA"/>
</dbReference>
<dbReference type="InterPro" id="IPR003137">
    <property type="entry name" value="PA_domain"/>
</dbReference>
<feature type="signal peptide" evidence="6">
    <location>
        <begin position="1"/>
        <end position="30"/>
    </location>
</feature>
<evidence type="ECO:0000313" key="10">
    <source>
        <dbReference type="EMBL" id="GFJ82210.1"/>
    </source>
</evidence>
<dbReference type="InterPro" id="IPR034197">
    <property type="entry name" value="Peptidases_S8_3"/>
</dbReference>
<accession>A0A6V8KFI4</accession>
<feature type="domain" description="Peptidase S8/S53" evidence="7">
    <location>
        <begin position="205"/>
        <end position="661"/>
    </location>
</feature>
<dbReference type="Pfam" id="PF00082">
    <property type="entry name" value="Peptidase_S8"/>
    <property type="match status" value="1"/>
</dbReference>
<dbReference type="InterPro" id="IPR046450">
    <property type="entry name" value="PA_dom_sf"/>
</dbReference>
<feature type="chain" id="PRO_5028997077" evidence="6">
    <location>
        <begin position="31"/>
        <end position="1110"/>
    </location>
</feature>
<evidence type="ECO:0000256" key="3">
    <source>
        <dbReference type="ARBA" id="ARBA00022825"/>
    </source>
</evidence>
<evidence type="ECO:0000256" key="2">
    <source>
        <dbReference type="ARBA" id="ARBA00022801"/>
    </source>
</evidence>
<evidence type="ECO:0000256" key="1">
    <source>
        <dbReference type="ARBA" id="ARBA00022670"/>
    </source>
</evidence>
<keyword evidence="11" id="KW-1185">Reference proteome</keyword>
<evidence type="ECO:0000259" key="9">
    <source>
        <dbReference type="Pfam" id="PF17766"/>
    </source>
</evidence>
<name>A0A6V8KFI4_9ACTN</name>
<feature type="active site" description="Charge relay system" evidence="4 5">
    <location>
        <position position="292"/>
    </location>
</feature>
<keyword evidence="1 5" id="KW-0645">Protease</keyword>
<dbReference type="SUPFAM" id="SSF52025">
    <property type="entry name" value="PA domain"/>
    <property type="match status" value="1"/>
</dbReference>
<reference evidence="10 11" key="1">
    <citation type="submission" date="2020-03" db="EMBL/GenBank/DDBJ databases">
        <title>Whole genome shotgun sequence of Phytohabitans houttuyneae NBRC 108639.</title>
        <authorList>
            <person name="Komaki H."/>
            <person name="Tamura T."/>
        </authorList>
    </citation>
    <scope>NUCLEOTIDE SEQUENCE [LARGE SCALE GENOMIC DNA]</scope>
    <source>
        <strain evidence="10 11">NBRC 108639</strain>
    </source>
</reference>
<dbReference type="PANTHER" id="PTHR10795">
    <property type="entry name" value="PROPROTEIN CONVERTASE SUBTILISIN/KEXIN"/>
    <property type="match status" value="1"/>
</dbReference>
<organism evidence="10 11">
    <name type="scientific">Phytohabitans houttuyneae</name>
    <dbReference type="NCBI Taxonomy" id="1076126"/>
    <lineage>
        <taxon>Bacteria</taxon>
        <taxon>Bacillati</taxon>
        <taxon>Actinomycetota</taxon>
        <taxon>Actinomycetes</taxon>
        <taxon>Micromonosporales</taxon>
        <taxon>Micromonosporaceae</taxon>
    </lineage>
</organism>
<evidence type="ECO:0000259" key="7">
    <source>
        <dbReference type="Pfam" id="PF00082"/>
    </source>
</evidence>
<dbReference type="Proteomes" id="UP000482800">
    <property type="component" value="Unassembled WGS sequence"/>
</dbReference>
<dbReference type="InterPro" id="IPR036852">
    <property type="entry name" value="Peptidase_S8/S53_dom_sf"/>
</dbReference>
<feature type="domain" description="PA" evidence="8">
    <location>
        <begin position="449"/>
        <end position="524"/>
    </location>
</feature>
<dbReference type="Pfam" id="PF17766">
    <property type="entry name" value="fn3_6"/>
    <property type="match status" value="1"/>
</dbReference>
<comment type="caution">
    <text evidence="10">The sequence shown here is derived from an EMBL/GenBank/DDBJ whole genome shotgun (WGS) entry which is preliminary data.</text>
</comment>
<dbReference type="PROSITE" id="PS51892">
    <property type="entry name" value="SUBTILASE"/>
    <property type="match status" value="1"/>
</dbReference>
<dbReference type="Gene3D" id="2.60.40.2310">
    <property type="match status" value="1"/>
</dbReference>
<dbReference type="AlphaFoldDB" id="A0A6V8KFI4"/>
<keyword evidence="2 5" id="KW-0378">Hydrolase</keyword>
<dbReference type="Pfam" id="PF02225">
    <property type="entry name" value="PA"/>
    <property type="match status" value="1"/>
</dbReference>
<dbReference type="InterPro" id="IPR000209">
    <property type="entry name" value="Peptidase_S8/S53_dom"/>
</dbReference>
<dbReference type="SUPFAM" id="SSF52743">
    <property type="entry name" value="Subtilisin-like"/>
    <property type="match status" value="1"/>
</dbReference>
<feature type="active site" description="Charge relay system" evidence="4 5">
    <location>
        <position position="607"/>
    </location>
</feature>
<sequence>MRQKKWLRAGFAAALTLPLAVVTWAGPGVAAPSGDFTVDQNLQPADRVSAAKSPTSRLAQTDPTLLNRAEATRIPVLVKLDYDPVATYGGGVAGLAATSPSETGRKLGRGPAVQAYEKHIVQREQQIVTALTKAVPSAAVRQRLRTVYGGVSATVPANKVGDLLKVDGVVAVQRDQLRQPLTDASAAFIGATSTYGALGGKKNAGAGIIIGVIDTGAWPEHPSFADQGNLNAPPAKADGTPRECDFGDNPLTPQTDVFACNNKLIGGAAFLDTYLALNDGEDYESARDSGGHGTHTASTSAGNVLASAPVFGVERGPVQGIAPGAWLSVYKGLGEQGGYDSDLAAAIGQAVLDGVDVINYSISGGSQPFTDPAELAFLDAYAAGVFVAASAGNSGPGSATTDHVSPWVTTVAASTQTREFNSTLTIKSGADTLTLKGASITAGVTADTPVVLAESAAGYPALCDAPAPAGAFTGKIVACQRGGNARVEKGYNVLQGGAVGMVLYNPSLADIETDNHWLPTVHLADGTQFKAFMTSHTAVTGSFTAGQKENGQADVMAAFSSRGPGGFGIKPDITAPGVQILAGNSPTPDAVENGPPGEYFQAIAGTSMSAPHIAGAAVLLKSLHPGWSPGQIKSAMMTTAIQEVVKEDLTTPADPFDYGAGRVDLRKAQKPGLTFDESAERMLAIGNNPVSAVHLNLPSVNAPTMPGRVTTVRTAKNVSSGPQTYRVHTKAPAGSKITATPSVFTLGAGKSRDVTITITSTASGQQFGQVILDPVSPSLPTLHLPVAFVPQQGDVKLASECAPTQVTLGGTADCTITATNESFGDAVADLSTTVNQNLKVSGVEGATVAGPRKVVKNDVPLAGAVPGVPSLDPGTTAGYIPLAAFGVAPNAIGDEEILNFNVPPFIYGGQTYTRIGIDSNGYAVVGGGTSEDNNCCELTQIPDPARPNNVLAPFWTDLDGTNDQGIRATVLTDGVSDWLVLEWQVDVWGTDSNRHFQIWIGLNGEEDIVFAYDPAALPGAPTGQDLIVGAENVNGSGGEQLPAGTLPTEDLRITSSAPTPGASVSYVVQVTGVGLGKGVVTSEMTATTVPGVTVVSSELTVRLRPGGIVQ</sequence>
<dbReference type="RefSeq" id="WP_173062417.1">
    <property type="nucleotide sequence ID" value="NZ_BAABGO010000016.1"/>
</dbReference>
<comment type="similarity">
    <text evidence="5">Belongs to the peptidase S8 family.</text>
</comment>
<dbReference type="Gene3D" id="3.40.50.200">
    <property type="entry name" value="Peptidase S8/S53 domain"/>
    <property type="match status" value="1"/>
</dbReference>
<proteinExistence type="inferred from homology"/>
<dbReference type="Gene3D" id="3.50.30.30">
    <property type="match status" value="1"/>
</dbReference>
<dbReference type="CDD" id="cd02120">
    <property type="entry name" value="PA_subtilisin_like"/>
    <property type="match status" value="1"/>
</dbReference>
<dbReference type="PRINTS" id="PR00723">
    <property type="entry name" value="SUBTILISIN"/>
</dbReference>
<protein>
    <submittedName>
        <fullName evidence="10">Peptidase S8</fullName>
    </submittedName>
</protein>
<keyword evidence="3 5" id="KW-0720">Serine protease</keyword>
<dbReference type="PROSITE" id="PS00138">
    <property type="entry name" value="SUBTILASE_SER"/>
    <property type="match status" value="1"/>
</dbReference>
<evidence type="ECO:0000259" key="8">
    <source>
        <dbReference type="Pfam" id="PF02225"/>
    </source>
</evidence>
<dbReference type="GO" id="GO:0004252">
    <property type="term" value="F:serine-type endopeptidase activity"/>
    <property type="evidence" value="ECO:0007669"/>
    <property type="project" value="UniProtKB-UniRule"/>
</dbReference>
<gene>
    <name evidence="10" type="ORF">Phou_063900</name>
</gene>
<evidence type="ECO:0000256" key="6">
    <source>
        <dbReference type="SAM" id="SignalP"/>
    </source>
</evidence>
<evidence type="ECO:0000313" key="11">
    <source>
        <dbReference type="Proteomes" id="UP000482800"/>
    </source>
</evidence>
<feature type="domain" description="Subtilisin-like protease fibronectin type-III" evidence="9">
    <location>
        <begin position="695"/>
        <end position="768"/>
    </location>
</feature>
<evidence type="ECO:0000256" key="5">
    <source>
        <dbReference type="PROSITE-ProRule" id="PRU01240"/>
    </source>
</evidence>